<feature type="non-terminal residue" evidence="1">
    <location>
        <position position="282"/>
    </location>
</feature>
<comment type="caution">
    <text evidence="1">The sequence shown here is derived from an EMBL/GenBank/DDBJ whole genome shotgun (WGS) entry which is preliminary data.</text>
</comment>
<evidence type="ECO:0000313" key="1">
    <source>
        <dbReference type="EMBL" id="GAG76485.1"/>
    </source>
</evidence>
<feature type="non-terminal residue" evidence="1">
    <location>
        <position position="1"/>
    </location>
</feature>
<gene>
    <name evidence="1" type="ORF">S01H4_25353</name>
</gene>
<name>X1A361_9ZZZZ</name>
<proteinExistence type="predicted"/>
<protein>
    <submittedName>
        <fullName evidence="1">Uncharacterized protein</fullName>
    </submittedName>
</protein>
<dbReference type="EMBL" id="BART01012053">
    <property type="protein sequence ID" value="GAG76485.1"/>
    <property type="molecule type" value="Genomic_DNA"/>
</dbReference>
<reference evidence="1" key="1">
    <citation type="journal article" date="2014" name="Front. Microbiol.">
        <title>High frequency of phylogenetically diverse reductive dehalogenase-homologous genes in deep subseafloor sedimentary metagenomes.</title>
        <authorList>
            <person name="Kawai M."/>
            <person name="Futagami T."/>
            <person name="Toyoda A."/>
            <person name="Takaki Y."/>
            <person name="Nishi S."/>
            <person name="Hori S."/>
            <person name="Arai W."/>
            <person name="Tsubouchi T."/>
            <person name="Morono Y."/>
            <person name="Uchiyama I."/>
            <person name="Ito T."/>
            <person name="Fujiyama A."/>
            <person name="Inagaki F."/>
            <person name="Takami H."/>
        </authorList>
    </citation>
    <scope>NUCLEOTIDE SEQUENCE</scope>
    <source>
        <strain evidence="1">Expedition CK06-06</strain>
    </source>
</reference>
<dbReference type="AlphaFoldDB" id="X1A361"/>
<accession>X1A361</accession>
<organism evidence="1">
    <name type="scientific">marine sediment metagenome</name>
    <dbReference type="NCBI Taxonomy" id="412755"/>
    <lineage>
        <taxon>unclassified sequences</taxon>
        <taxon>metagenomes</taxon>
        <taxon>ecological metagenomes</taxon>
    </lineage>
</organism>
<sequence>FEGKTQVYPTEVWFYQGLTDKGLPPGFNLVFYQEGGVGEYKLYSPLGDGPQALLTSYMGGPMDYMAAYSQLREFEPELSGYAMTLIPGERSDASGRPTMSSDILVNRVESTPVREIEDRYARKFLEYKDLVEVEYTANYMDCDSLVKVLKDPSGIYFVHYAIEPERLSINQYQDKFYTTLKLNGTVSTIDGKTVYQFDKTIPLEFEEEQMKQISSRPLSIRDMFPLIPGKFRLSVLVKNEISKEFTSLERMLLIPGEEDRIQMTSLLLGYRMNWNIPDNSLL</sequence>